<feature type="compositionally biased region" description="Basic and acidic residues" evidence="1">
    <location>
        <begin position="359"/>
        <end position="370"/>
    </location>
</feature>
<accession>A0A9E7JEQ6</accession>
<dbReference type="Pfam" id="PF14555">
    <property type="entry name" value="UBA_4"/>
    <property type="match status" value="1"/>
</dbReference>
<protein>
    <submittedName>
        <fullName evidence="3">UBX domain-containing protein</fullName>
    </submittedName>
</protein>
<feature type="compositionally biased region" description="Basic and acidic residues" evidence="1">
    <location>
        <begin position="446"/>
        <end position="464"/>
    </location>
</feature>
<dbReference type="AlphaFoldDB" id="A0A9E7JEQ6"/>
<dbReference type="PANTHER" id="PTHR23322:SF93">
    <property type="entry name" value="UBX DOMAIN-CONTAINING PROTEIN 8"/>
    <property type="match status" value="1"/>
</dbReference>
<dbReference type="InterPro" id="IPR029071">
    <property type="entry name" value="Ubiquitin-like_domsf"/>
</dbReference>
<proteinExistence type="predicted"/>
<dbReference type="GO" id="GO:0043130">
    <property type="term" value="F:ubiquitin binding"/>
    <property type="evidence" value="ECO:0007669"/>
    <property type="project" value="TreeGrafter"/>
</dbReference>
<reference evidence="3" key="1">
    <citation type="submission" date="2022-05" db="EMBL/GenBank/DDBJ databases">
        <title>The Musa troglodytarum L. genome provides insights into the mechanism of non-climacteric behaviour and enrichment of carotenoids.</title>
        <authorList>
            <person name="Wang J."/>
        </authorList>
    </citation>
    <scope>NUCLEOTIDE SEQUENCE</scope>
    <source>
        <tissue evidence="3">Leaf</tissue>
    </source>
</reference>
<dbReference type="InterPro" id="IPR009060">
    <property type="entry name" value="UBA-like_sf"/>
</dbReference>
<dbReference type="SUPFAM" id="SSF46934">
    <property type="entry name" value="UBA-like"/>
    <property type="match status" value="1"/>
</dbReference>
<feature type="region of interest" description="Disordered" evidence="1">
    <location>
        <begin position="176"/>
        <end position="201"/>
    </location>
</feature>
<evidence type="ECO:0000259" key="2">
    <source>
        <dbReference type="PROSITE" id="PS50033"/>
    </source>
</evidence>
<name>A0A9E7JEQ6_9LILI</name>
<feature type="compositionally biased region" description="Basic and acidic residues" evidence="1">
    <location>
        <begin position="472"/>
        <end position="484"/>
    </location>
</feature>
<dbReference type="PANTHER" id="PTHR23322">
    <property type="entry name" value="FAS-ASSOCIATED PROTEIN"/>
    <property type="match status" value="1"/>
</dbReference>
<dbReference type="EMBL" id="CP097503">
    <property type="protein sequence ID" value="URD78269.1"/>
    <property type="molecule type" value="Genomic_DNA"/>
</dbReference>
<dbReference type="SUPFAM" id="SSF54236">
    <property type="entry name" value="Ubiquitin-like"/>
    <property type="match status" value="1"/>
</dbReference>
<gene>
    <name evidence="3" type="ORF">MUK42_02127</name>
</gene>
<organism evidence="3 4">
    <name type="scientific">Musa troglodytarum</name>
    <name type="common">fe'i banana</name>
    <dbReference type="NCBI Taxonomy" id="320322"/>
    <lineage>
        <taxon>Eukaryota</taxon>
        <taxon>Viridiplantae</taxon>
        <taxon>Streptophyta</taxon>
        <taxon>Embryophyta</taxon>
        <taxon>Tracheophyta</taxon>
        <taxon>Spermatophyta</taxon>
        <taxon>Magnoliopsida</taxon>
        <taxon>Liliopsida</taxon>
        <taxon>Zingiberales</taxon>
        <taxon>Musaceae</taxon>
        <taxon>Musa</taxon>
    </lineage>
</organism>
<dbReference type="InterPro" id="IPR050730">
    <property type="entry name" value="UBX_domain-protein"/>
</dbReference>
<feature type="region of interest" description="Disordered" evidence="1">
    <location>
        <begin position="339"/>
        <end position="370"/>
    </location>
</feature>
<feature type="compositionally biased region" description="Polar residues" evidence="1">
    <location>
        <begin position="343"/>
        <end position="357"/>
    </location>
</feature>
<sequence>MARPSRDAIETFVSITGAPEAVALQKLEEHGGDLNEAINAHFSEVDRVNANQRSATHEDFMNIDDTLDNEPLRPFIPLSSAAQDVNPVPLVDSKFGPFWGLSDGGAVSGFPSHGPRVSHPREVREVPIDVKDDNGEPGDSGIGPRIENASGNETAHCPEIHDTVIIDDEDDEGIQSAHADHGAKASSDNSFGPHPGPTISPLVDMSDYNNDIEEEMIRAAIEASKRETVQPDMHDHQKSPTPGATDLALAVSLSLKTAEQERALHKQGVHIGESPSFVEVENAGRDSALNGRHGFALAETGTSSQVNSDEKNLFVSEETEDVEEHPLVRHHSNHVAPVDTESADSGQVSFSASSPSQHDIIDRHPQHNGDAFERDEWGGISSEEHDEALMLEAAMFGNVPDQTAYRFGFPHRQIPRPPSPSLTAQRLLREQQDDEYLAALQADREKELKAQQEAEHRRLEEAAAREAALQKQKHEEEEKHRKQLEEEELERMLAAKQASLPQEPSSDDENAVTLLVRMPNGSRRGRRFLKSDKLQFLFYYIDIGKVVKPASYRLVRPYPRRPFTEGESELSLSELGLTSKQENTGAVSAAHSPFFSAGLSRKKAAGRNTAAPIFIQKVRLLNGRGS</sequence>
<dbReference type="CDD" id="cd14351">
    <property type="entry name" value="UBA_Ubx1_like"/>
    <property type="match status" value="1"/>
</dbReference>
<dbReference type="PROSITE" id="PS50033">
    <property type="entry name" value="UBX"/>
    <property type="match status" value="1"/>
</dbReference>
<dbReference type="Gene3D" id="3.10.20.90">
    <property type="entry name" value="Phosphatidylinositol 3-kinase Catalytic Subunit, Chain A, domain 1"/>
    <property type="match status" value="1"/>
</dbReference>
<feature type="region of interest" description="Disordered" evidence="1">
    <location>
        <begin position="446"/>
        <end position="485"/>
    </location>
</feature>
<dbReference type="Gene3D" id="1.10.8.10">
    <property type="entry name" value="DNA helicase RuvA subunit, C-terminal domain"/>
    <property type="match status" value="1"/>
</dbReference>
<dbReference type="InterPro" id="IPR001012">
    <property type="entry name" value="UBX_dom"/>
</dbReference>
<keyword evidence="4" id="KW-1185">Reference proteome</keyword>
<dbReference type="SMART" id="SM00166">
    <property type="entry name" value="UBX"/>
    <property type="match status" value="1"/>
</dbReference>
<evidence type="ECO:0000313" key="4">
    <source>
        <dbReference type="Proteomes" id="UP001055439"/>
    </source>
</evidence>
<dbReference type="Pfam" id="PF00789">
    <property type="entry name" value="UBX"/>
    <property type="match status" value="1"/>
</dbReference>
<dbReference type="OrthoDB" id="1920064at2759"/>
<feature type="domain" description="UBX" evidence="2">
    <location>
        <begin position="507"/>
        <end position="580"/>
    </location>
</feature>
<evidence type="ECO:0000256" key="1">
    <source>
        <dbReference type="SAM" id="MobiDB-lite"/>
    </source>
</evidence>
<dbReference type="Proteomes" id="UP001055439">
    <property type="component" value="Chromosome 10"/>
</dbReference>
<evidence type="ECO:0000313" key="3">
    <source>
        <dbReference type="EMBL" id="URD78269.1"/>
    </source>
</evidence>
<dbReference type="CDD" id="cd01767">
    <property type="entry name" value="UBX"/>
    <property type="match status" value="1"/>
</dbReference>